<dbReference type="OMA" id="WHRPSNC"/>
<evidence type="ECO:0000259" key="2">
    <source>
        <dbReference type="PROSITE" id="PS50020"/>
    </source>
</evidence>
<dbReference type="InterPro" id="IPR001202">
    <property type="entry name" value="WW_dom"/>
</dbReference>
<evidence type="ECO:0000313" key="4">
    <source>
        <dbReference type="Proteomes" id="UP000014500"/>
    </source>
</evidence>
<dbReference type="EMBL" id="JH431972">
    <property type="status" value="NOT_ANNOTATED_CDS"/>
    <property type="molecule type" value="Genomic_DNA"/>
</dbReference>
<dbReference type="Gene3D" id="2.20.70.10">
    <property type="match status" value="1"/>
</dbReference>
<feature type="region of interest" description="Disordered" evidence="1">
    <location>
        <begin position="95"/>
        <end position="234"/>
    </location>
</feature>
<sequence>MTAERVEWVEIIEPRTKEHMYANLTTGECVWDPPPDVLVKKTDDNQWWELFDQNTSRFYYYNATSQKTVWHRPQNCDIIPLAKLQTLKQNTEVRGVEDMKPPVQKESIGTQTPARGLARSGSLRQTACSVSCQTQTTPGSPKERKRHHQHLYNRIESKSSPNRCRHHHHNHSHHHNHDDQLRFNGEHKGLRRRDSQSSQGSWYTKPSRSQDSGRSSDSSSISQSHSSLENANQCGLKPMDSLSLAKGIEAQLFDLASKKQNPDHHVLVSSRSMDSTRLLPVSPSDILEAPREFGGGFTGNTPKSSRKSYDRQNGRHQKSHSTNTDQGPILKQKSMDVDRSQSFSHWLRNSSEFAGNGRNQDPSLSRSYSFMQRRDSNPDGDAMHEVFFNSSGLRSMESTPRPQRRNRTSPEQHNHRHHHHHHHHQQDNARQRSLENPPPENLGTPSTHRKQRSFDLSRSDSSPSPNSPHSNASYSLAAVLKSNSRGSLDSGHHHHHQHRTNYDNDASSSSSRNRYGRSKADKENSERSVGTEMTDNYVKNAYNHQDGMQNKRLADSTHLYTNVDYPLFWDLKNSNQAHLLPLQQYILEQAKLSGYRLHGDQDSLSHSDDSDNHHDEDDDFADDEHMSNPDSSSQEYLNDSNYLDEDDDDGTYGHLLTPSMHRHHYSRPGQRYSGDKSDADYADSDASSLFGSSPGSRQLQHAMPHETQHASLRRKKHEAPQPPYLYSPILEKSEGFDTELSQQAGHRPLSMVVPTMVDGNVWINCWLCASLLSCGGIYKDRKPNSESDIEKYAQDNLNRHTKGIFRKKFSIRDMLSWSKDNIRKPMITTTDKSVKKDACEVFKHILF</sequence>
<dbReference type="SMART" id="SM00456">
    <property type="entry name" value="WW"/>
    <property type="match status" value="2"/>
</dbReference>
<feature type="region of interest" description="Disordered" evidence="1">
    <location>
        <begin position="484"/>
        <end position="535"/>
    </location>
</feature>
<accession>T1J9E4</accession>
<feature type="compositionally biased region" description="Basic and acidic residues" evidence="1">
    <location>
        <begin position="176"/>
        <end position="195"/>
    </location>
</feature>
<dbReference type="STRING" id="126957.T1J9E4"/>
<keyword evidence="4" id="KW-1185">Reference proteome</keyword>
<feature type="compositionally biased region" description="Low complexity" evidence="1">
    <location>
        <begin position="459"/>
        <end position="472"/>
    </location>
</feature>
<feature type="compositionally biased region" description="Polar residues" evidence="1">
    <location>
        <begin position="388"/>
        <end position="401"/>
    </location>
</feature>
<dbReference type="GO" id="GO:0005096">
    <property type="term" value="F:GTPase activator activity"/>
    <property type="evidence" value="ECO:0007669"/>
    <property type="project" value="TreeGrafter"/>
</dbReference>
<feature type="compositionally biased region" description="Basic residues" evidence="1">
    <location>
        <begin position="414"/>
        <end position="424"/>
    </location>
</feature>
<feature type="region of interest" description="Disordered" evidence="1">
    <location>
        <begin position="370"/>
        <end position="472"/>
    </location>
</feature>
<dbReference type="PhylomeDB" id="T1J9E4"/>
<dbReference type="PROSITE" id="PS50020">
    <property type="entry name" value="WW_DOMAIN_2"/>
    <property type="match status" value="1"/>
</dbReference>
<evidence type="ECO:0000313" key="3">
    <source>
        <dbReference type="EnsemblMetazoa" id="SMAR010340-PA"/>
    </source>
</evidence>
<feature type="compositionally biased region" description="Polar residues" evidence="1">
    <location>
        <begin position="689"/>
        <end position="699"/>
    </location>
</feature>
<evidence type="ECO:0000256" key="1">
    <source>
        <dbReference type="SAM" id="MobiDB-lite"/>
    </source>
</evidence>
<reference evidence="4" key="1">
    <citation type="submission" date="2011-05" db="EMBL/GenBank/DDBJ databases">
        <authorList>
            <person name="Richards S.R."/>
            <person name="Qu J."/>
            <person name="Jiang H."/>
            <person name="Jhangiani S.N."/>
            <person name="Agravi P."/>
            <person name="Goodspeed R."/>
            <person name="Gross S."/>
            <person name="Mandapat C."/>
            <person name="Jackson L."/>
            <person name="Mathew T."/>
            <person name="Pu L."/>
            <person name="Thornton R."/>
            <person name="Saada N."/>
            <person name="Wilczek-Boney K.B."/>
            <person name="Lee S."/>
            <person name="Kovar C."/>
            <person name="Wu Y."/>
            <person name="Scherer S.E."/>
            <person name="Worley K.C."/>
            <person name="Muzny D.M."/>
            <person name="Gibbs R."/>
        </authorList>
    </citation>
    <scope>NUCLEOTIDE SEQUENCE</scope>
    <source>
        <strain evidence="4">Brora</strain>
    </source>
</reference>
<dbReference type="PANTHER" id="PTHR45876">
    <property type="entry name" value="FI04035P"/>
    <property type="match status" value="1"/>
</dbReference>
<dbReference type="GO" id="GO:0005737">
    <property type="term" value="C:cytoplasm"/>
    <property type="evidence" value="ECO:0007669"/>
    <property type="project" value="TreeGrafter"/>
</dbReference>
<dbReference type="FunFam" id="2.20.70.10:FF:000022">
    <property type="entry name" value="Rho GTPase activating protein 39"/>
    <property type="match status" value="1"/>
</dbReference>
<feature type="region of interest" description="Disordered" evidence="1">
    <location>
        <begin position="285"/>
        <end position="342"/>
    </location>
</feature>
<feature type="compositionally biased region" description="Basic and acidic residues" evidence="1">
    <location>
        <begin position="372"/>
        <end position="384"/>
    </location>
</feature>
<dbReference type="InterPro" id="IPR036020">
    <property type="entry name" value="WW_dom_sf"/>
</dbReference>
<dbReference type="HOGENOM" id="CLU_005171_0_0_1"/>
<feature type="domain" description="WW" evidence="2">
    <location>
        <begin position="48"/>
        <end position="75"/>
    </location>
</feature>
<feature type="region of interest" description="Disordered" evidence="1">
    <location>
        <begin position="598"/>
        <end position="722"/>
    </location>
</feature>
<dbReference type="EnsemblMetazoa" id="SMAR010340-RA">
    <property type="protein sequence ID" value="SMAR010340-PA"/>
    <property type="gene ID" value="SMAR010340"/>
</dbReference>
<name>T1J9E4_STRMM</name>
<dbReference type="SUPFAM" id="SSF51045">
    <property type="entry name" value="WW domain"/>
    <property type="match status" value="1"/>
</dbReference>
<feature type="compositionally biased region" description="Polar residues" evidence="1">
    <location>
        <begin position="122"/>
        <end position="139"/>
    </location>
</feature>
<dbReference type="PANTHER" id="PTHR45876:SF8">
    <property type="entry name" value="FI04035P"/>
    <property type="match status" value="1"/>
</dbReference>
<proteinExistence type="predicted"/>
<reference evidence="3" key="2">
    <citation type="submission" date="2015-02" db="UniProtKB">
        <authorList>
            <consortium name="EnsemblMetazoa"/>
        </authorList>
    </citation>
    <scope>IDENTIFICATION</scope>
</reference>
<feature type="compositionally biased region" description="Basic and acidic residues" evidence="1">
    <location>
        <begin position="598"/>
        <end position="615"/>
    </location>
</feature>
<dbReference type="eggNOG" id="ENOG502QR6X">
    <property type="taxonomic scope" value="Eukaryota"/>
</dbReference>
<feature type="compositionally biased region" description="Low complexity" evidence="1">
    <location>
        <begin position="207"/>
        <end position="227"/>
    </location>
</feature>
<feature type="compositionally biased region" description="Basic residues" evidence="1">
    <location>
        <begin position="163"/>
        <end position="175"/>
    </location>
</feature>
<organism evidence="3 4">
    <name type="scientific">Strigamia maritima</name>
    <name type="common">European centipede</name>
    <name type="synonym">Geophilus maritimus</name>
    <dbReference type="NCBI Taxonomy" id="126957"/>
    <lineage>
        <taxon>Eukaryota</taxon>
        <taxon>Metazoa</taxon>
        <taxon>Ecdysozoa</taxon>
        <taxon>Arthropoda</taxon>
        <taxon>Myriapoda</taxon>
        <taxon>Chilopoda</taxon>
        <taxon>Pleurostigmophora</taxon>
        <taxon>Geophilomorpha</taxon>
        <taxon>Linotaeniidae</taxon>
        <taxon>Strigamia</taxon>
    </lineage>
</organism>
<dbReference type="AlphaFoldDB" id="T1J9E4"/>
<feature type="compositionally biased region" description="Polar residues" evidence="1">
    <location>
        <begin position="196"/>
        <end position="206"/>
    </location>
</feature>
<protein>
    <recommendedName>
        <fullName evidence="2">WW domain-containing protein</fullName>
    </recommendedName>
</protein>
<dbReference type="Proteomes" id="UP000014500">
    <property type="component" value="Unassembled WGS sequence"/>
</dbReference>